<dbReference type="RefSeq" id="WP_149469852.1">
    <property type="nucleotide sequence ID" value="NZ_QOKW01000011.1"/>
</dbReference>
<feature type="domain" description="CRISPR-associated nuclease/helicase Cas3" evidence="7">
    <location>
        <begin position="231"/>
        <end position="290"/>
    </location>
</feature>
<evidence type="ECO:0000256" key="6">
    <source>
        <dbReference type="SAM" id="MobiDB-lite"/>
    </source>
</evidence>
<proteinExistence type="predicted"/>
<dbReference type="OrthoDB" id="9815222at2"/>
<dbReference type="GO" id="GO:0051607">
    <property type="term" value="P:defense response to virus"/>
    <property type="evidence" value="ECO:0007669"/>
    <property type="project" value="UniProtKB-KW"/>
</dbReference>
<feature type="region of interest" description="Disordered" evidence="6">
    <location>
        <begin position="297"/>
        <end position="398"/>
    </location>
</feature>
<dbReference type="SUPFAM" id="SSF52540">
    <property type="entry name" value="P-loop containing nucleoside triphosphate hydrolases"/>
    <property type="match status" value="1"/>
</dbReference>
<keyword evidence="2" id="KW-0378">Hydrolase</keyword>
<comment type="caution">
    <text evidence="8">The sequence shown here is derived from an EMBL/GenBank/DDBJ whole genome shotgun (WGS) entry which is preliminary data.</text>
</comment>
<evidence type="ECO:0000313" key="9">
    <source>
        <dbReference type="Proteomes" id="UP000480854"/>
    </source>
</evidence>
<keyword evidence="1" id="KW-0547">Nucleotide-binding</keyword>
<feature type="compositionally biased region" description="Low complexity" evidence="6">
    <location>
        <begin position="346"/>
        <end position="361"/>
    </location>
</feature>
<evidence type="ECO:0000256" key="3">
    <source>
        <dbReference type="ARBA" id="ARBA00022806"/>
    </source>
</evidence>
<evidence type="ECO:0000313" key="8">
    <source>
        <dbReference type="EMBL" id="KAA0679819.1"/>
    </source>
</evidence>
<evidence type="ECO:0000256" key="2">
    <source>
        <dbReference type="ARBA" id="ARBA00022801"/>
    </source>
</evidence>
<keyword evidence="5" id="KW-0051">Antiviral defense</keyword>
<keyword evidence="4" id="KW-0067">ATP-binding</keyword>
<protein>
    <recommendedName>
        <fullName evidence="7">CRISPR-associated nuclease/helicase Cas3 domain-containing protein</fullName>
    </recommendedName>
</protein>
<evidence type="ECO:0000259" key="7">
    <source>
        <dbReference type="Pfam" id="PF22590"/>
    </source>
</evidence>
<dbReference type="AlphaFoldDB" id="A0A9W7TYK5"/>
<evidence type="ECO:0000256" key="1">
    <source>
        <dbReference type="ARBA" id="ARBA00022741"/>
    </source>
</evidence>
<dbReference type="Pfam" id="PF22590">
    <property type="entry name" value="Cas3-like_C_2"/>
    <property type="match status" value="1"/>
</dbReference>
<keyword evidence="3" id="KW-0347">Helicase</keyword>
<dbReference type="GO" id="GO:0005524">
    <property type="term" value="F:ATP binding"/>
    <property type="evidence" value="ECO:0007669"/>
    <property type="project" value="UniProtKB-KW"/>
</dbReference>
<feature type="compositionally biased region" description="Basic residues" evidence="6">
    <location>
        <begin position="362"/>
        <end position="376"/>
    </location>
</feature>
<feature type="compositionally biased region" description="Basic and acidic residues" evidence="6">
    <location>
        <begin position="304"/>
        <end position="314"/>
    </location>
</feature>
<dbReference type="Proteomes" id="UP000480854">
    <property type="component" value="Unassembled WGS sequence"/>
</dbReference>
<keyword evidence="9" id="KW-1185">Reference proteome</keyword>
<dbReference type="EMBL" id="QOKW01000011">
    <property type="protein sequence ID" value="KAA0679819.1"/>
    <property type="molecule type" value="Genomic_DNA"/>
</dbReference>
<gene>
    <name evidence="8" type="ORF">DS843_15750</name>
</gene>
<accession>A0A9W7TYK5</accession>
<dbReference type="InterPro" id="IPR027417">
    <property type="entry name" value="P-loop_NTPase"/>
</dbReference>
<name>A0A9W7TYK5_9PROT</name>
<evidence type="ECO:0000256" key="5">
    <source>
        <dbReference type="ARBA" id="ARBA00023118"/>
    </source>
</evidence>
<dbReference type="GO" id="GO:0004386">
    <property type="term" value="F:helicase activity"/>
    <property type="evidence" value="ECO:0007669"/>
    <property type="project" value="UniProtKB-KW"/>
</dbReference>
<dbReference type="InterPro" id="IPR054712">
    <property type="entry name" value="Cas3-like_dom"/>
</dbReference>
<organism evidence="8 9">
    <name type="scientific">Roseomonas genomospecies 6</name>
    <dbReference type="NCBI Taxonomy" id="214106"/>
    <lineage>
        <taxon>Bacteria</taxon>
        <taxon>Pseudomonadati</taxon>
        <taxon>Pseudomonadota</taxon>
        <taxon>Alphaproteobacteria</taxon>
        <taxon>Acetobacterales</taxon>
        <taxon>Roseomonadaceae</taxon>
        <taxon>Roseomonas</taxon>
    </lineage>
</organism>
<sequence>MAGWAPERTPPDIQCGKAEARKVVEVYVPPNDYETPSPDDRSDPAWMAALKAGKALGAHAVAADGSVLHHRSGRLPPAVPRLCLSNRMKPIHAGLLGSDCLILLDEAHLAVPFRQTLKAVAVRGAADGEGAALRRWPVVGLSATPYGADIDRLELRSEDRADERLAKRLRAAKPAALRRLDLSAKDQPEEHAEAFAKAAWELLERLSADRTPPRPVAVVVNRVALARRVFDALSARIADDGENGGEDGPPLIVVATQTIKAGADFDVDGLVTQAAPLDSLRQRFGRLNRMGRPAPAPALILAARDGRDRGEGRRSRLWRPDPPGLGMADRQRGDAGSRRRRGSGGAAPRRGQGRPALPAMAARRRPASGRSRRWKAARQVGPPDGGCGQRRRPPDIDSLSSFGIVQVRCSRRISVGKYVNFSPAEALDRA</sequence>
<dbReference type="GO" id="GO:0016787">
    <property type="term" value="F:hydrolase activity"/>
    <property type="evidence" value="ECO:0007669"/>
    <property type="project" value="UniProtKB-KW"/>
</dbReference>
<reference evidence="8 9" key="1">
    <citation type="submission" date="2018-07" db="EMBL/GenBank/DDBJ databases">
        <title>Genome sequence of Azospirillum sp. ATCC 49961.</title>
        <authorList>
            <person name="Sant'Anna F.H."/>
            <person name="Baldani J.I."/>
            <person name="Zilli J.E."/>
            <person name="Reis V.M."/>
            <person name="Hartmann A."/>
            <person name="Cruz L."/>
            <person name="de Souza E.M."/>
            <person name="de Oliveira Pedrosa F."/>
            <person name="Passaglia L.M.P."/>
        </authorList>
    </citation>
    <scope>NUCLEOTIDE SEQUENCE [LARGE SCALE GENOMIC DNA]</scope>
    <source>
        <strain evidence="8 9">ATCC 49961</strain>
    </source>
</reference>
<evidence type="ECO:0000256" key="4">
    <source>
        <dbReference type="ARBA" id="ARBA00022840"/>
    </source>
</evidence>